<proteinExistence type="predicted"/>
<dbReference type="Proteomes" id="UP001356427">
    <property type="component" value="Unassembled WGS sequence"/>
</dbReference>
<organism evidence="1 2">
    <name type="scientific">Coregonus suidteri</name>
    <dbReference type="NCBI Taxonomy" id="861788"/>
    <lineage>
        <taxon>Eukaryota</taxon>
        <taxon>Metazoa</taxon>
        <taxon>Chordata</taxon>
        <taxon>Craniata</taxon>
        <taxon>Vertebrata</taxon>
        <taxon>Euteleostomi</taxon>
        <taxon>Actinopterygii</taxon>
        <taxon>Neopterygii</taxon>
        <taxon>Teleostei</taxon>
        <taxon>Protacanthopterygii</taxon>
        <taxon>Salmoniformes</taxon>
        <taxon>Salmonidae</taxon>
        <taxon>Coregoninae</taxon>
        <taxon>Coregonus</taxon>
    </lineage>
</organism>
<keyword evidence="2" id="KW-1185">Reference proteome</keyword>
<evidence type="ECO:0000313" key="1">
    <source>
        <dbReference type="EMBL" id="KAK6328324.1"/>
    </source>
</evidence>
<sequence>MLCLIPLTAISHLHQQPLDGSLPPGDNEAEQLFLFSWSRDKKDILSPSGDLYHGPVCSPVANVTVLACWQSRGRLCLYPQPAVPAGSREVQHTLQSHFRMLTLAC</sequence>
<accession>A0AAN8RA09</accession>
<dbReference type="AlphaFoldDB" id="A0AAN8RA09"/>
<evidence type="ECO:0000313" key="2">
    <source>
        <dbReference type="Proteomes" id="UP001356427"/>
    </source>
</evidence>
<dbReference type="EMBL" id="JAGTTL010000001">
    <property type="protein sequence ID" value="KAK6328324.1"/>
    <property type="molecule type" value="Genomic_DNA"/>
</dbReference>
<reference evidence="1 2" key="1">
    <citation type="submission" date="2021-04" db="EMBL/GenBank/DDBJ databases">
        <authorList>
            <person name="De Guttry C."/>
            <person name="Zahm M."/>
            <person name="Klopp C."/>
            <person name="Cabau C."/>
            <person name="Louis A."/>
            <person name="Berthelot C."/>
            <person name="Parey E."/>
            <person name="Roest Crollius H."/>
            <person name="Montfort J."/>
            <person name="Robinson-Rechavi M."/>
            <person name="Bucao C."/>
            <person name="Bouchez O."/>
            <person name="Gislard M."/>
            <person name="Lluch J."/>
            <person name="Milhes M."/>
            <person name="Lampietro C."/>
            <person name="Lopez Roques C."/>
            <person name="Donnadieu C."/>
            <person name="Braasch I."/>
            <person name="Desvignes T."/>
            <person name="Postlethwait J."/>
            <person name="Bobe J."/>
            <person name="Wedekind C."/>
            <person name="Guiguen Y."/>
        </authorList>
    </citation>
    <scope>NUCLEOTIDE SEQUENCE [LARGE SCALE GENOMIC DNA]</scope>
    <source>
        <strain evidence="1">Cs_M1</strain>
        <tissue evidence="1">Blood</tissue>
    </source>
</reference>
<protein>
    <submittedName>
        <fullName evidence="1">Uncharacterized protein</fullName>
    </submittedName>
</protein>
<name>A0AAN8RA09_9TELE</name>
<comment type="caution">
    <text evidence="1">The sequence shown here is derived from an EMBL/GenBank/DDBJ whole genome shotgun (WGS) entry which is preliminary data.</text>
</comment>
<gene>
    <name evidence="1" type="ORF">J4Q44_G00003020</name>
</gene>